<keyword evidence="2" id="KW-1185">Reference proteome</keyword>
<protein>
    <submittedName>
        <fullName evidence="1">Uncharacterized protein</fullName>
    </submittedName>
</protein>
<evidence type="ECO:0000313" key="2">
    <source>
        <dbReference type="Proteomes" id="UP000190044"/>
    </source>
</evidence>
<name>A0A1T5EN14_9SPHN</name>
<dbReference type="Proteomes" id="UP000190044">
    <property type="component" value="Unassembled WGS sequence"/>
</dbReference>
<dbReference type="EMBL" id="FUYP01000023">
    <property type="protein sequence ID" value="SKB85392.1"/>
    <property type="molecule type" value="Genomic_DNA"/>
</dbReference>
<dbReference type="RefSeq" id="WP_079639609.1">
    <property type="nucleotide sequence ID" value="NZ_FUYP01000023.1"/>
</dbReference>
<reference evidence="2" key="1">
    <citation type="submission" date="2017-02" db="EMBL/GenBank/DDBJ databases">
        <authorList>
            <person name="Varghese N."/>
            <person name="Submissions S."/>
        </authorList>
    </citation>
    <scope>NUCLEOTIDE SEQUENCE [LARGE SCALE GENOMIC DNA]</scope>
    <source>
        <strain evidence="2">R11H</strain>
    </source>
</reference>
<evidence type="ECO:0000313" key="1">
    <source>
        <dbReference type="EMBL" id="SKB85392.1"/>
    </source>
</evidence>
<dbReference type="AlphaFoldDB" id="A0A1T5EN14"/>
<sequence length="286" mass="30998">MAKRKKALHEADGRGGKYSLIPKIVIDRLLVSVGPRAVAVALALIRRFNGYNNGAIALSTRELAEAIGSANHKANIAALHELERTGFVTLTARYPKGQRKANEYRLTFISYGPNGEHPATNEYLANLETDLETKKISASKTEARMAVRASETEARRKHRASEMEAGATETCGFQAPAPAVEMEAHILNHPERLNGSPSNTSAFASKSQAVASRGSACMDERELRDFALSYLAWAQPGAQSKLAHDVGVPGGTLSKFLNGRSLPEQYRMPLQLGVARSFPMEARNAA</sequence>
<proteinExistence type="predicted"/>
<gene>
    <name evidence="1" type="ORF">SAMN06295937_102353</name>
</gene>
<dbReference type="OrthoDB" id="6058756at2"/>
<accession>A0A1T5EN14</accession>
<organism evidence="1 2">
    <name type="scientific">Sphingopyxis flava</name>
    <dbReference type="NCBI Taxonomy" id="1507287"/>
    <lineage>
        <taxon>Bacteria</taxon>
        <taxon>Pseudomonadati</taxon>
        <taxon>Pseudomonadota</taxon>
        <taxon>Alphaproteobacteria</taxon>
        <taxon>Sphingomonadales</taxon>
        <taxon>Sphingomonadaceae</taxon>
        <taxon>Sphingopyxis</taxon>
    </lineage>
</organism>